<dbReference type="Proteomes" id="UP001208570">
    <property type="component" value="Unassembled WGS sequence"/>
</dbReference>
<evidence type="ECO:0000313" key="2">
    <source>
        <dbReference type="Proteomes" id="UP001208570"/>
    </source>
</evidence>
<evidence type="ECO:0000313" key="1">
    <source>
        <dbReference type="EMBL" id="KAK2169187.1"/>
    </source>
</evidence>
<reference evidence="1" key="1">
    <citation type="journal article" date="2023" name="Mol. Biol. Evol.">
        <title>Third-Generation Sequencing Reveals the Adaptive Role of the Epigenome in Three Deep-Sea Polychaetes.</title>
        <authorList>
            <person name="Perez M."/>
            <person name="Aroh O."/>
            <person name="Sun Y."/>
            <person name="Lan Y."/>
            <person name="Juniper S.K."/>
            <person name="Young C.R."/>
            <person name="Angers B."/>
            <person name="Qian P.Y."/>
        </authorList>
    </citation>
    <scope>NUCLEOTIDE SEQUENCE</scope>
    <source>
        <strain evidence="1">P08H-3</strain>
    </source>
</reference>
<comment type="caution">
    <text evidence="1">The sequence shown here is derived from an EMBL/GenBank/DDBJ whole genome shotgun (WGS) entry which is preliminary data.</text>
</comment>
<accession>A0AAD9KDJ0</accession>
<gene>
    <name evidence="1" type="ORF">LSH36_12g34017</name>
</gene>
<dbReference type="EMBL" id="JAODUP010000012">
    <property type="protein sequence ID" value="KAK2169187.1"/>
    <property type="molecule type" value="Genomic_DNA"/>
</dbReference>
<name>A0AAD9KDJ0_9ANNE</name>
<protein>
    <submittedName>
        <fullName evidence="1">Uncharacterized protein</fullName>
    </submittedName>
</protein>
<keyword evidence="2" id="KW-1185">Reference proteome</keyword>
<proteinExistence type="predicted"/>
<organism evidence="1 2">
    <name type="scientific">Paralvinella palmiformis</name>
    <dbReference type="NCBI Taxonomy" id="53620"/>
    <lineage>
        <taxon>Eukaryota</taxon>
        <taxon>Metazoa</taxon>
        <taxon>Spiralia</taxon>
        <taxon>Lophotrochozoa</taxon>
        <taxon>Annelida</taxon>
        <taxon>Polychaeta</taxon>
        <taxon>Sedentaria</taxon>
        <taxon>Canalipalpata</taxon>
        <taxon>Terebellida</taxon>
        <taxon>Terebelliformia</taxon>
        <taxon>Alvinellidae</taxon>
        <taxon>Paralvinella</taxon>
    </lineage>
</organism>
<dbReference type="AlphaFoldDB" id="A0AAD9KDJ0"/>
<sequence length="397" mass="45793">MVVTALKRAPQRKPMQVRNVRVDFQKQIHDLKQNLGLVSRQLMMQQFYVEEQTRSSGDSGLKRIRTDRQGTQSYHSASHSNRWTLAAIHNHPEYDNLLGFGEMIAVLNGIEFRTRHNDYHLRMRHPTKRDTVKDIPFPDVPPQVSELKKEEDQAIEMREWFKAWRDQDYSVRDYRRYFRPVLCYLEGTWTNSAQTSLNEPFQSERHHIDATSWLNLADKIRFTSYSGSKDGLENLAYLPTTLMTLINGTQPVLAQWNFAILCHPLSGDLPLNRLHVIDDLKTRMSHGMMTMEQYEASRAARYQVATFDTDRWQDGSSQWSLLDHLMEEIPGRDGYSGSINDTLFDDTAFPYQNTGDESTAECCLLSPVVQSEEGRCPRTSYSSPGFLGSKSLCGTDH</sequence>